<protein>
    <submittedName>
        <fullName evidence="2">Uncharacterized protein</fullName>
    </submittedName>
</protein>
<evidence type="ECO:0000313" key="3">
    <source>
        <dbReference type="Proteomes" id="UP001196413"/>
    </source>
</evidence>
<evidence type="ECO:0000313" key="2">
    <source>
        <dbReference type="EMBL" id="KAJ1356612.1"/>
    </source>
</evidence>
<comment type="caution">
    <text evidence="2">The sequence shown here is derived from an EMBL/GenBank/DDBJ whole genome shotgun (WGS) entry which is preliminary data.</text>
</comment>
<accession>A0AAD5MDH5</accession>
<organism evidence="2 3">
    <name type="scientific">Parelaphostrongylus tenuis</name>
    <name type="common">Meningeal worm</name>
    <dbReference type="NCBI Taxonomy" id="148309"/>
    <lineage>
        <taxon>Eukaryota</taxon>
        <taxon>Metazoa</taxon>
        <taxon>Ecdysozoa</taxon>
        <taxon>Nematoda</taxon>
        <taxon>Chromadorea</taxon>
        <taxon>Rhabditida</taxon>
        <taxon>Rhabditina</taxon>
        <taxon>Rhabditomorpha</taxon>
        <taxon>Strongyloidea</taxon>
        <taxon>Metastrongylidae</taxon>
        <taxon>Parelaphostrongylus</taxon>
    </lineage>
</organism>
<dbReference type="EMBL" id="JAHQIW010002850">
    <property type="protein sequence ID" value="KAJ1356612.1"/>
    <property type="molecule type" value="Genomic_DNA"/>
</dbReference>
<dbReference type="Proteomes" id="UP001196413">
    <property type="component" value="Unassembled WGS sequence"/>
</dbReference>
<feature type="compositionally biased region" description="Polar residues" evidence="1">
    <location>
        <begin position="9"/>
        <end position="24"/>
    </location>
</feature>
<reference evidence="2" key="1">
    <citation type="submission" date="2021-06" db="EMBL/GenBank/DDBJ databases">
        <title>Parelaphostrongylus tenuis whole genome reference sequence.</title>
        <authorList>
            <person name="Garwood T.J."/>
            <person name="Larsen P.A."/>
            <person name="Fountain-Jones N.M."/>
            <person name="Garbe J.R."/>
            <person name="Macchietto M.G."/>
            <person name="Kania S.A."/>
            <person name="Gerhold R.W."/>
            <person name="Richards J.E."/>
            <person name="Wolf T.M."/>
        </authorList>
    </citation>
    <scope>NUCLEOTIDE SEQUENCE</scope>
    <source>
        <strain evidence="2">MNPRO001-30</strain>
        <tissue evidence="2">Meninges</tissue>
    </source>
</reference>
<dbReference type="AlphaFoldDB" id="A0AAD5MDH5"/>
<name>A0AAD5MDH5_PARTN</name>
<evidence type="ECO:0000256" key="1">
    <source>
        <dbReference type="SAM" id="MobiDB-lite"/>
    </source>
</evidence>
<keyword evidence="3" id="KW-1185">Reference proteome</keyword>
<gene>
    <name evidence="2" type="ORF">KIN20_014343</name>
</gene>
<feature type="region of interest" description="Disordered" evidence="1">
    <location>
        <begin position="1"/>
        <end position="24"/>
    </location>
</feature>
<sequence>MIMKPETPSLRSNTSYSQSDASQKTIRRLVPEESRAEIAMSMGFSVCSCFKREHEVLKMEWGFELYAEHLGSRLGGPTSPLCEFLYERARPAWEKLTFYEQQMWTNRAVELARLDAQRLPFGTFIDYSRNSHYFYRPRRYQRAAQLIEHFHSLPLVADDDDEENQFCTVERLINPSEDGTGCSSTHL</sequence>
<proteinExistence type="predicted"/>